<dbReference type="EMBL" id="LYXU01000001">
    <property type="protein sequence ID" value="OBS28260.1"/>
    <property type="molecule type" value="Genomic_DNA"/>
</dbReference>
<keyword evidence="4" id="KW-1185">Reference proteome</keyword>
<evidence type="ECO:0000259" key="2">
    <source>
        <dbReference type="Pfam" id="PF13391"/>
    </source>
</evidence>
<dbReference type="Pfam" id="PF13391">
    <property type="entry name" value="HNH_2"/>
    <property type="match status" value="1"/>
</dbReference>
<feature type="compositionally biased region" description="Basic and acidic residues" evidence="1">
    <location>
        <begin position="355"/>
        <end position="374"/>
    </location>
</feature>
<dbReference type="OrthoDB" id="5416097at2759"/>
<reference evidence="3 4" key="1">
    <citation type="submission" date="2016-06" db="EMBL/GenBank/DDBJ databases">
        <title>Living apart together: crosstalk between the core and supernumerary genomes in a fungal plant pathogen.</title>
        <authorList>
            <person name="Vanheule A."/>
            <person name="Audenaert K."/>
            <person name="Warris S."/>
            <person name="Van De Geest H."/>
            <person name="Schijlen E."/>
            <person name="Hofte M."/>
            <person name="De Saeger S."/>
            <person name="Haesaert G."/>
            <person name="Waalwijk C."/>
            <person name="Van Der Lee T."/>
        </authorList>
    </citation>
    <scope>NUCLEOTIDE SEQUENCE [LARGE SCALE GENOMIC DNA]</scope>
    <source>
        <strain evidence="3 4">2516</strain>
    </source>
</reference>
<gene>
    <name evidence="3" type="ORF">FPOA_02201</name>
</gene>
<protein>
    <recommendedName>
        <fullName evidence="2">HNH nuclease domain-containing protein</fullName>
    </recommendedName>
</protein>
<dbReference type="AlphaFoldDB" id="A0A1B8B6A7"/>
<sequence>MTPSWPAPRREYPDSLFTDEQRARSKRNVKKINQHIMDWVDPGYRMTLDDHSAIVMRTIFDIDRTKVPFIDDPDIRPEEIIMNMDKYVLMGNHFFKTRAASRMPPKRTGQLDIEEIVGTLSRTRIDRNIDTDNAQARDNHKCIITQFADPEMAHIFPNSAVGSKAEIELTTACWEITQSLLGTEFHNRYIADLSGQAVNTTGNVVALTKTLHDWLDRCYWAFKVWSNPDDNAAGVYRTVFQFYWLPAEFADKTKFPVYATIDGPDNTVDRIWEVMEKHRSQGFPPREPFDGDGYIGAYLRGRHDLETGHLFKVDNSSKGEAQVMADMGNVHFPMMYFNMLRGVKMLKAGSGNSGKGDDGRGEGRSTAKDKERDQSSAGGTTKRGRGTTARRGKRGKVSSVTDPTFYTDPHGHDGPSGGGQGSGGGKGSGK</sequence>
<comment type="caution">
    <text evidence="3">The sequence shown here is derived from an EMBL/GenBank/DDBJ whole genome shotgun (WGS) entry which is preliminary data.</text>
</comment>
<dbReference type="InterPro" id="IPR003615">
    <property type="entry name" value="HNH_nuc"/>
</dbReference>
<proteinExistence type="predicted"/>
<feature type="compositionally biased region" description="Gly residues" evidence="1">
    <location>
        <begin position="414"/>
        <end position="430"/>
    </location>
</feature>
<evidence type="ECO:0000313" key="3">
    <source>
        <dbReference type="EMBL" id="OBS28260.1"/>
    </source>
</evidence>
<feature type="compositionally biased region" description="Basic residues" evidence="1">
    <location>
        <begin position="382"/>
        <end position="396"/>
    </location>
</feature>
<name>A0A1B8B6A7_FUSPO</name>
<feature type="domain" description="HNH nuclease" evidence="2">
    <location>
        <begin position="142"/>
        <end position="223"/>
    </location>
</feature>
<dbReference type="Proteomes" id="UP000091967">
    <property type="component" value="Unassembled WGS sequence"/>
</dbReference>
<feature type="region of interest" description="Disordered" evidence="1">
    <location>
        <begin position="348"/>
        <end position="430"/>
    </location>
</feature>
<evidence type="ECO:0000313" key="4">
    <source>
        <dbReference type="Proteomes" id="UP000091967"/>
    </source>
</evidence>
<evidence type="ECO:0000256" key="1">
    <source>
        <dbReference type="SAM" id="MobiDB-lite"/>
    </source>
</evidence>
<organism evidence="3 4">
    <name type="scientific">Fusarium poae</name>
    <dbReference type="NCBI Taxonomy" id="36050"/>
    <lineage>
        <taxon>Eukaryota</taxon>
        <taxon>Fungi</taxon>
        <taxon>Dikarya</taxon>
        <taxon>Ascomycota</taxon>
        <taxon>Pezizomycotina</taxon>
        <taxon>Sordariomycetes</taxon>
        <taxon>Hypocreomycetidae</taxon>
        <taxon>Hypocreales</taxon>
        <taxon>Nectriaceae</taxon>
        <taxon>Fusarium</taxon>
    </lineage>
</organism>
<accession>A0A1B8B6A7</accession>